<keyword evidence="2" id="KW-1185">Reference proteome</keyword>
<name>A0ABW0X2H3_9ACTN</name>
<dbReference type="Proteomes" id="UP001595975">
    <property type="component" value="Unassembled WGS sequence"/>
</dbReference>
<gene>
    <name evidence="1" type="ORF">ACFP3U_09105</name>
</gene>
<accession>A0ABW0X2H3</accession>
<proteinExistence type="predicted"/>
<evidence type="ECO:0000313" key="2">
    <source>
        <dbReference type="Proteomes" id="UP001595975"/>
    </source>
</evidence>
<protein>
    <submittedName>
        <fullName evidence="1">Uncharacterized protein</fullName>
    </submittedName>
</protein>
<comment type="caution">
    <text evidence="1">The sequence shown here is derived from an EMBL/GenBank/DDBJ whole genome shotgun (WGS) entry which is preliminary data.</text>
</comment>
<organism evidence="1 2">
    <name type="scientific">Kitasatospora misakiensis</name>
    <dbReference type="NCBI Taxonomy" id="67330"/>
    <lineage>
        <taxon>Bacteria</taxon>
        <taxon>Bacillati</taxon>
        <taxon>Actinomycetota</taxon>
        <taxon>Actinomycetes</taxon>
        <taxon>Kitasatosporales</taxon>
        <taxon>Streptomycetaceae</taxon>
        <taxon>Kitasatospora</taxon>
    </lineage>
</organism>
<evidence type="ECO:0000313" key="1">
    <source>
        <dbReference type="EMBL" id="MFC5663139.1"/>
    </source>
</evidence>
<sequence length="118" mass="13106">MMREVARAKIEAAIRESNCEAVTKVPREAVDAMIDSLDHIISVGMGPATKLMPTYRHRHESIKEFREGNFGWRGFFNALGETKELVGLLSVQGGGWRMIILLNESSDSVLASLLNFNA</sequence>
<dbReference type="EMBL" id="JBHSOF010000008">
    <property type="protein sequence ID" value="MFC5663139.1"/>
    <property type="molecule type" value="Genomic_DNA"/>
</dbReference>
<reference evidence="2" key="1">
    <citation type="journal article" date="2019" name="Int. J. Syst. Evol. Microbiol.">
        <title>The Global Catalogue of Microorganisms (GCM) 10K type strain sequencing project: providing services to taxonomists for standard genome sequencing and annotation.</title>
        <authorList>
            <consortium name="The Broad Institute Genomics Platform"/>
            <consortium name="The Broad Institute Genome Sequencing Center for Infectious Disease"/>
            <person name="Wu L."/>
            <person name="Ma J."/>
        </authorList>
    </citation>
    <scope>NUCLEOTIDE SEQUENCE [LARGE SCALE GENOMIC DNA]</scope>
    <source>
        <strain evidence="2">CGMCC 4.1437</strain>
    </source>
</reference>
<dbReference type="RefSeq" id="WP_380224790.1">
    <property type="nucleotide sequence ID" value="NZ_JBHSOF010000008.1"/>
</dbReference>